<proteinExistence type="predicted"/>
<feature type="region of interest" description="Disordered" evidence="1">
    <location>
        <begin position="246"/>
        <end position="297"/>
    </location>
</feature>
<dbReference type="GO" id="GO:0000209">
    <property type="term" value="P:protein polyubiquitination"/>
    <property type="evidence" value="ECO:0007669"/>
    <property type="project" value="TreeGrafter"/>
</dbReference>
<sequence length="530" mass="59953">MGSVRLQVCKRMDLVCQRMLNQGFLKVERYHNLCQKQVKAQLPRRESERRNHSLARHADILAAVETRLSLLNMTFMKYVDSNLCCFIPGKVIDEIYRVLRYVNSTRAPQRAHEVLQELRDISSMAMEYFDEKIVPILKRKLPGSDVSGRLMGSPPVPGPSAALTTMQLFSKQNPSRQEVTKLQQQVKTNGAGVTVLRREISELRTKVQEQQKQLQDQDQKLLEQTQIIGEQNARLAELERKLREVMESAVGTSSGSGQSEESPRKRRKATEAIDSLRKSKRLRNRKTTSPGDGTIHSRLGLHINHQSRKHTICQSAQRPLRWGRIMSLLGSRLASEPSIQLSSKARMKNLPKKSQNDKYRLKYLRLYKVAMATVFENAICVARSVGTIQGAGPSVGDKEPFGKKSKAKKRKGQREKQTGSSEENIREKEKGRRRSQARSATALNSSLGGWCSPLGLTVDSLGRSITNGPGFHDESAIYPVGYCSTKVYARMKCPDQTCPSLSDPEWWCLKLFLKRNPETCYEELLRTISA</sequence>
<dbReference type="InterPro" id="IPR003888">
    <property type="entry name" value="FYrich_N"/>
</dbReference>
<feature type="compositionally biased region" description="Basic residues" evidence="1">
    <location>
        <begin position="403"/>
        <end position="413"/>
    </location>
</feature>
<feature type="region of interest" description="Disordered" evidence="1">
    <location>
        <begin position="391"/>
        <end position="439"/>
    </location>
</feature>
<dbReference type="Proteomes" id="UP000030759">
    <property type="component" value="Unassembled WGS sequence"/>
</dbReference>
<evidence type="ECO:0000313" key="3">
    <source>
        <dbReference type="Proteomes" id="UP000030759"/>
    </source>
</evidence>
<dbReference type="GO" id="GO:0005634">
    <property type="term" value="C:nucleus"/>
    <property type="evidence" value="ECO:0007669"/>
    <property type="project" value="InterPro"/>
</dbReference>
<dbReference type="AlphaFoldDB" id="A0A061HYN1"/>
<dbReference type="Pfam" id="PF05964">
    <property type="entry name" value="FYRN"/>
    <property type="match status" value="1"/>
</dbReference>
<evidence type="ECO:0000313" key="2">
    <source>
        <dbReference type="EMBL" id="ERE72459.1"/>
    </source>
</evidence>
<dbReference type="SMART" id="SM00541">
    <property type="entry name" value="FYRN"/>
    <property type="match status" value="1"/>
</dbReference>
<organism evidence="2 3">
    <name type="scientific">Cricetulus griseus</name>
    <name type="common">Chinese hamster</name>
    <name type="synonym">Cricetulus barabensis griseus</name>
    <dbReference type="NCBI Taxonomy" id="10029"/>
    <lineage>
        <taxon>Eukaryota</taxon>
        <taxon>Metazoa</taxon>
        <taxon>Chordata</taxon>
        <taxon>Craniata</taxon>
        <taxon>Vertebrata</taxon>
        <taxon>Euteleostomi</taxon>
        <taxon>Mammalia</taxon>
        <taxon>Eutheria</taxon>
        <taxon>Euarchontoglires</taxon>
        <taxon>Glires</taxon>
        <taxon>Rodentia</taxon>
        <taxon>Myomorpha</taxon>
        <taxon>Muroidea</taxon>
        <taxon>Cricetidae</taxon>
        <taxon>Cricetinae</taxon>
        <taxon>Cricetulus</taxon>
    </lineage>
</organism>
<dbReference type="Gene3D" id="3.30.160.360">
    <property type="match status" value="1"/>
</dbReference>
<reference evidence="3" key="1">
    <citation type="journal article" date="2013" name="Nat. Biotechnol.">
        <title>Chinese hamster genome sequenced from sorted chromosomes.</title>
        <authorList>
            <person name="Brinkrolf K."/>
            <person name="Rupp O."/>
            <person name="Laux H."/>
            <person name="Kollin F."/>
            <person name="Ernst W."/>
            <person name="Linke B."/>
            <person name="Kofler R."/>
            <person name="Romand S."/>
            <person name="Hesse F."/>
            <person name="Budach W.E."/>
            <person name="Galosy S."/>
            <person name="Muller D."/>
            <person name="Noll T."/>
            <person name="Wienberg J."/>
            <person name="Jostock T."/>
            <person name="Leonard M."/>
            <person name="Grillari J."/>
            <person name="Tauch A."/>
            <person name="Goesmann A."/>
            <person name="Helk B."/>
            <person name="Mott J.E."/>
            <person name="Puhler A."/>
            <person name="Borth N."/>
        </authorList>
    </citation>
    <scope>NUCLEOTIDE SEQUENCE [LARGE SCALE GENOMIC DNA]</scope>
    <source>
        <strain evidence="3">17A/GY</strain>
    </source>
</reference>
<dbReference type="PROSITE" id="PS51542">
    <property type="entry name" value="FYRN"/>
    <property type="match status" value="1"/>
</dbReference>
<name>A0A061HYN1_CRIGR</name>
<dbReference type="PANTHER" id="PTHR13252:SF9">
    <property type="entry name" value="F-BOX ONLY PROTEIN 28"/>
    <property type="match status" value="1"/>
</dbReference>
<dbReference type="PANTHER" id="PTHR13252">
    <property type="entry name" value="F-BOX ONLY PROTEIN 28"/>
    <property type="match status" value="1"/>
</dbReference>
<accession>A0A061HYN1</accession>
<dbReference type="InterPro" id="IPR039719">
    <property type="entry name" value="FBXO28"/>
</dbReference>
<gene>
    <name evidence="2" type="ORF">H671_5g15006</name>
</gene>
<dbReference type="EMBL" id="KE680446">
    <property type="protein sequence ID" value="ERE72459.1"/>
    <property type="molecule type" value="Genomic_DNA"/>
</dbReference>
<protein>
    <submittedName>
        <fullName evidence="2">F-box only protein 28</fullName>
    </submittedName>
</protein>
<evidence type="ECO:0000256" key="1">
    <source>
        <dbReference type="SAM" id="MobiDB-lite"/>
    </source>
</evidence>